<evidence type="ECO:0000313" key="3">
    <source>
        <dbReference type="EMBL" id="QFI53596.1"/>
    </source>
</evidence>
<dbReference type="AlphaFoldDB" id="A0A5J6WR59"/>
<dbReference type="Proteomes" id="UP000594034">
    <property type="component" value="Chromosome"/>
</dbReference>
<evidence type="ECO:0000313" key="4">
    <source>
        <dbReference type="Proteomes" id="UP000594034"/>
    </source>
</evidence>
<dbReference type="KEGG" id="asim:FE240_02080"/>
<dbReference type="RefSeq" id="WP_193003190.1">
    <property type="nucleotide sequence ID" value="NZ_CP040449.1"/>
</dbReference>
<name>A0A5J6WR59_9GAMM</name>
<dbReference type="InterPro" id="IPR045398">
    <property type="entry name" value="DUF6515"/>
</dbReference>
<evidence type="ECO:0000256" key="2">
    <source>
        <dbReference type="SAM" id="SignalP"/>
    </source>
</evidence>
<dbReference type="Pfam" id="PF20125">
    <property type="entry name" value="DUF6515"/>
    <property type="match status" value="1"/>
</dbReference>
<sequence>MRRACLLLLATTLALPAAARPGRGPDLPAHHHGVSGPGMSGTGMGVPFSPLPRPGHRVDHLPTGVATVLIAGLTYYVLNDIFYRPEERGYVVVERPAASVVEPALTTVDVDGRRYYVKEGRYYQRDIDGHYSEVPPPAALR</sequence>
<feature type="chain" id="PRO_5023931849" evidence="2">
    <location>
        <begin position="20"/>
        <end position="141"/>
    </location>
</feature>
<gene>
    <name evidence="3" type="ORF">FE240_02080</name>
</gene>
<feature type="region of interest" description="Disordered" evidence="1">
    <location>
        <begin position="24"/>
        <end position="45"/>
    </location>
</feature>
<feature type="compositionally biased region" description="Gly residues" evidence="1">
    <location>
        <begin position="35"/>
        <end position="44"/>
    </location>
</feature>
<evidence type="ECO:0000256" key="1">
    <source>
        <dbReference type="SAM" id="MobiDB-lite"/>
    </source>
</evidence>
<protein>
    <submittedName>
        <fullName evidence="3">Uncharacterized protein</fullName>
    </submittedName>
</protein>
<proteinExistence type="predicted"/>
<accession>A0A5J6WR59</accession>
<feature type="signal peptide" evidence="2">
    <location>
        <begin position="1"/>
        <end position="19"/>
    </location>
</feature>
<reference evidence="3 4" key="1">
    <citation type="submission" date="2019-05" db="EMBL/GenBank/DDBJ databases">
        <title>OXA-830, a novel chromosomally encoded expanded-spectrum class D beta-lactamase in Aeromonas simiae.</title>
        <authorList>
            <person name="Zhou W."/>
            <person name="Chen Q."/>
        </authorList>
    </citation>
    <scope>NUCLEOTIDE SEQUENCE [LARGE SCALE GENOMIC DNA]</scope>
    <source>
        <strain evidence="3 4">A6</strain>
    </source>
</reference>
<organism evidence="3 4">
    <name type="scientific">Aeromonas simiae</name>
    <dbReference type="NCBI Taxonomy" id="218936"/>
    <lineage>
        <taxon>Bacteria</taxon>
        <taxon>Pseudomonadati</taxon>
        <taxon>Pseudomonadota</taxon>
        <taxon>Gammaproteobacteria</taxon>
        <taxon>Aeromonadales</taxon>
        <taxon>Aeromonadaceae</taxon>
        <taxon>Aeromonas</taxon>
    </lineage>
</organism>
<keyword evidence="4" id="KW-1185">Reference proteome</keyword>
<dbReference type="EMBL" id="CP040449">
    <property type="protein sequence ID" value="QFI53596.1"/>
    <property type="molecule type" value="Genomic_DNA"/>
</dbReference>
<keyword evidence="2" id="KW-0732">Signal</keyword>